<dbReference type="PANTHER" id="PTHR11601:SF34">
    <property type="entry name" value="CYSTEINE DESULFURASE"/>
    <property type="match status" value="1"/>
</dbReference>
<dbReference type="PIRSF" id="PIRSF005572">
    <property type="entry name" value="NifS"/>
    <property type="match status" value="1"/>
</dbReference>
<evidence type="ECO:0000256" key="3">
    <source>
        <dbReference type="ARBA" id="ARBA00022679"/>
    </source>
</evidence>
<evidence type="ECO:0000256" key="6">
    <source>
        <dbReference type="ARBA" id="ARBA00023004"/>
    </source>
</evidence>
<comment type="cofactor">
    <cofactor evidence="1">
        <name>pyridoxal 5'-phosphate</name>
        <dbReference type="ChEBI" id="CHEBI:597326"/>
    </cofactor>
</comment>
<dbReference type="GO" id="GO:0051536">
    <property type="term" value="F:iron-sulfur cluster binding"/>
    <property type="evidence" value="ECO:0007669"/>
    <property type="project" value="UniProtKB-KW"/>
</dbReference>
<dbReference type="InterPro" id="IPR016454">
    <property type="entry name" value="Cysteine_dSase"/>
</dbReference>
<feature type="domain" description="Aminotransferase class V" evidence="9">
    <location>
        <begin position="9"/>
        <end position="364"/>
    </location>
</feature>
<dbReference type="InterPro" id="IPR015421">
    <property type="entry name" value="PyrdxlP-dep_Trfase_major"/>
</dbReference>
<keyword evidence="5" id="KW-0663">Pyridoxal phosphate</keyword>
<dbReference type="AlphaFoldDB" id="A0A1L7CTB3"/>
<keyword evidence="3" id="KW-0808">Transferase</keyword>
<dbReference type="InterPro" id="IPR000192">
    <property type="entry name" value="Aminotrans_V_dom"/>
</dbReference>
<evidence type="ECO:0000313" key="11">
    <source>
        <dbReference type="Proteomes" id="UP000185434"/>
    </source>
</evidence>
<keyword evidence="11" id="KW-1185">Reference proteome</keyword>
<evidence type="ECO:0000256" key="8">
    <source>
        <dbReference type="ARBA" id="ARBA00050776"/>
    </source>
</evidence>
<protein>
    <submittedName>
        <fullName evidence="10">Cysteine desulfurase</fullName>
    </submittedName>
</protein>
<dbReference type="RefSeq" id="WP_075663995.1">
    <property type="nucleotide sequence ID" value="NZ_CP009247.1"/>
</dbReference>
<evidence type="ECO:0000313" key="10">
    <source>
        <dbReference type="EMBL" id="APT89008.1"/>
    </source>
</evidence>
<organism evidence="10 11">
    <name type="scientific">Corynebacterium frankenforstense DSM 45800</name>
    <dbReference type="NCBI Taxonomy" id="1437875"/>
    <lineage>
        <taxon>Bacteria</taxon>
        <taxon>Bacillati</taxon>
        <taxon>Actinomycetota</taxon>
        <taxon>Actinomycetes</taxon>
        <taxon>Mycobacteriales</taxon>
        <taxon>Corynebacteriaceae</taxon>
        <taxon>Corynebacterium</taxon>
    </lineage>
</organism>
<dbReference type="Gene3D" id="1.10.260.50">
    <property type="match status" value="1"/>
</dbReference>
<keyword evidence="6" id="KW-0408">Iron</keyword>
<comment type="similarity">
    <text evidence="2">Belongs to the class-V pyridoxal-phosphate-dependent aminotransferase family. NifS/IscS subfamily.</text>
</comment>
<reference evidence="10 11" key="1">
    <citation type="submission" date="2014-08" db="EMBL/GenBank/DDBJ databases">
        <title>Complete genome sequence of Corynebacterium frankenforstense ST18(T) (=DSM 45800(T)), isolated from raw cow milk.</title>
        <authorList>
            <person name="Ruckert C."/>
            <person name="Albersmeier A."/>
            <person name="Winkler A."/>
            <person name="Lipski A."/>
            <person name="Kalinowski J."/>
        </authorList>
    </citation>
    <scope>NUCLEOTIDE SEQUENCE [LARGE SCALE GENOMIC DNA]</scope>
    <source>
        <strain evidence="10 11">ST18</strain>
    </source>
</reference>
<keyword evidence="4" id="KW-0479">Metal-binding</keyword>
<name>A0A1L7CTB3_9CORY</name>
<evidence type="ECO:0000256" key="4">
    <source>
        <dbReference type="ARBA" id="ARBA00022723"/>
    </source>
</evidence>
<dbReference type="Gene3D" id="3.40.640.10">
    <property type="entry name" value="Type I PLP-dependent aspartate aminotransferase-like (Major domain)"/>
    <property type="match status" value="1"/>
</dbReference>
<sequence>MTAAGAGEHYLDHAATTPMRQCAVDAWVRHARDLNPGGQYAAGRAARHALDEAREAVAAALGADPVEVIFTGAGSEADNIAVQGLYRAGVAAGRPARVVASQLEHSAVFQTVRHLGAEVVDLPVDEGGRVSDLTALAEPAAVAACMLANNETGAIQPVDKVIAAADVAGTPVHIDAVQAVGKVAVDFHAMGATTLAASGHKFGGPRGVGVLLARRSPAPEAVVFGGGQERGLRPGTNDVAGAAAFAAALTEALAEREAENARVAALRDRLREGILARVDDVRVNTTEPALPGHLSVSFPGAEGDSLIMLLDAAGVAAATGSACSSGVNRASRVLLAAGVPEATARGTLRFSLGHTSTDADVDRVLAVLPDVVTRARAAGMA</sequence>
<dbReference type="STRING" id="1437875.CFRA_06835"/>
<dbReference type="InterPro" id="IPR015424">
    <property type="entry name" value="PyrdxlP-dep_Trfase"/>
</dbReference>
<dbReference type="Pfam" id="PF00266">
    <property type="entry name" value="Aminotran_5"/>
    <property type="match status" value="1"/>
</dbReference>
<dbReference type="SUPFAM" id="SSF53383">
    <property type="entry name" value="PLP-dependent transferases"/>
    <property type="match status" value="1"/>
</dbReference>
<dbReference type="InterPro" id="IPR015422">
    <property type="entry name" value="PyrdxlP-dep_Trfase_small"/>
</dbReference>
<dbReference type="PANTHER" id="PTHR11601">
    <property type="entry name" value="CYSTEINE DESULFURYLASE FAMILY MEMBER"/>
    <property type="match status" value="1"/>
</dbReference>
<dbReference type="Gene3D" id="3.90.1150.10">
    <property type="entry name" value="Aspartate Aminotransferase, domain 1"/>
    <property type="match status" value="1"/>
</dbReference>
<dbReference type="Proteomes" id="UP000185434">
    <property type="component" value="Chromosome"/>
</dbReference>
<evidence type="ECO:0000256" key="7">
    <source>
        <dbReference type="ARBA" id="ARBA00023014"/>
    </source>
</evidence>
<dbReference type="GO" id="GO:0031071">
    <property type="term" value="F:cysteine desulfurase activity"/>
    <property type="evidence" value="ECO:0007669"/>
    <property type="project" value="UniProtKB-EC"/>
</dbReference>
<evidence type="ECO:0000256" key="2">
    <source>
        <dbReference type="ARBA" id="ARBA00006490"/>
    </source>
</evidence>
<dbReference type="EMBL" id="CP009247">
    <property type="protein sequence ID" value="APT89008.1"/>
    <property type="molecule type" value="Genomic_DNA"/>
</dbReference>
<proteinExistence type="inferred from homology"/>
<evidence type="ECO:0000256" key="1">
    <source>
        <dbReference type="ARBA" id="ARBA00001933"/>
    </source>
</evidence>
<dbReference type="OrthoDB" id="9808002at2"/>
<evidence type="ECO:0000259" key="9">
    <source>
        <dbReference type="Pfam" id="PF00266"/>
    </source>
</evidence>
<keyword evidence="7" id="KW-0411">Iron-sulfur</keyword>
<evidence type="ECO:0000256" key="5">
    <source>
        <dbReference type="ARBA" id="ARBA00022898"/>
    </source>
</evidence>
<gene>
    <name evidence="10" type="ORF">CFRA_06835</name>
</gene>
<dbReference type="GO" id="GO:0046872">
    <property type="term" value="F:metal ion binding"/>
    <property type="evidence" value="ECO:0007669"/>
    <property type="project" value="UniProtKB-KW"/>
</dbReference>
<dbReference type="KEGG" id="cfk:CFRA_06835"/>
<comment type="catalytic activity">
    <reaction evidence="8">
        <text>(sulfur carrier)-H + L-cysteine = (sulfur carrier)-SH + L-alanine</text>
        <dbReference type="Rhea" id="RHEA:43892"/>
        <dbReference type="Rhea" id="RHEA-COMP:14737"/>
        <dbReference type="Rhea" id="RHEA-COMP:14739"/>
        <dbReference type="ChEBI" id="CHEBI:29917"/>
        <dbReference type="ChEBI" id="CHEBI:35235"/>
        <dbReference type="ChEBI" id="CHEBI:57972"/>
        <dbReference type="ChEBI" id="CHEBI:64428"/>
        <dbReference type="EC" id="2.8.1.7"/>
    </reaction>
</comment>
<accession>A0A1L7CTB3</accession>